<protein>
    <submittedName>
        <fullName evidence="4">Gem-associated protein 2</fullName>
    </submittedName>
</protein>
<gene>
    <name evidence="2" type="ORF">TCNE_LOCUS1326</name>
</gene>
<dbReference type="GO" id="GO:0000387">
    <property type="term" value="P:spliceosomal snRNP assembly"/>
    <property type="evidence" value="ECO:0007669"/>
    <property type="project" value="InterPro"/>
</dbReference>
<comment type="similarity">
    <text evidence="1">Belongs to the gemin-2 family.</text>
</comment>
<dbReference type="InterPro" id="IPR035426">
    <property type="entry name" value="Gemin2/Brr1"/>
</dbReference>
<dbReference type="Gene3D" id="1.20.58.1070">
    <property type="match status" value="1"/>
</dbReference>
<reference evidence="4" key="1">
    <citation type="submission" date="2016-06" db="UniProtKB">
        <authorList>
            <consortium name="WormBaseParasite"/>
        </authorList>
    </citation>
    <scope>IDENTIFICATION</scope>
</reference>
<dbReference type="Pfam" id="PF04938">
    <property type="entry name" value="SIP1"/>
    <property type="match status" value="1"/>
</dbReference>
<evidence type="ECO:0000256" key="1">
    <source>
        <dbReference type="ARBA" id="ARBA00025758"/>
    </source>
</evidence>
<name>A0A183TYK6_TOXCA</name>
<dbReference type="PANTHER" id="PTHR12794:SF0">
    <property type="entry name" value="GEM-ASSOCIATED PROTEIN 2"/>
    <property type="match status" value="1"/>
</dbReference>
<dbReference type="GO" id="GO:0032797">
    <property type="term" value="C:SMN complex"/>
    <property type="evidence" value="ECO:0007669"/>
    <property type="project" value="TreeGrafter"/>
</dbReference>
<evidence type="ECO:0000313" key="4">
    <source>
        <dbReference type="WBParaSite" id="TCNE_0000132501-mRNA-1"/>
    </source>
</evidence>
<dbReference type="EMBL" id="UYWY01000951">
    <property type="protein sequence ID" value="VDM25958.1"/>
    <property type="molecule type" value="Genomic_DNA"/>
</dbReference>
<keyword evidence="3" id="KW-1185">Reference proteome</keyword>
<dbReference type="AlphaFoldDB" id="A0A183TYK6"/>
<dbReference type="Proteomes" id="UP000050794">
    <property type="component" value="Unassembled WGS sequence"/>
</dbReference>
<dbReference type="PANTHER" id="PTHR12794">
    <property type="entry name" value="GEMIN2"/>
    <property type="match status" value="1"/>
</dbReference>
<dbReference type="WBParaSite" id="TCNE_0000132501-mRNA-1">
    <property type="protein sequence ID" value="TCNE_0000132501-mRNA-1"/>
    <property type="gene ID" value="TCNE_0000132501"/>
</dbReference>
<organism evidence="3 4">
    <name type="scientific">Toxocara canis</name>
    <name type="common">Canine roundworm</name>
    <dbReference type="NCBI Taxonomy" id="6265"/>
    <lineage>
        <taxon>Eukaryota</taxon>
        <taxon>Metazoa</taxon>
        <taxon>Ecdysozoa</taxon>
        <taxon>Nematoda</taxon>
        <taxon>Chromadorea</taxon>
        <taxon>Rhabditida</taxon>
        <taxon>Spirurina</taxon>
        <taxon>Ascaridomorpha</taxon>
        <taxon>Ascaridoidea</taxon>
        <taxon>Toxocaridae</taxon>
        <taxon>Toxocara</taxon>
    </lineage>
</organism>
<sequence length="156" mass="17733">MGDYERWRLFCLGEKEEITGKANEIGEERNSGRAFRSGHLPTPAIVMNLSENQVNSLIQHLVQVRWCSQDMFLEDGYSKQLFQWLYSVLLVVEKPLLHDVCASLRAFAKQCRLLRATPADDSSGLAVGDVPTPNEFSLFIALISIYFEQKDLADHQ</sequence>
<accession>A0A183TYK6</accession>
<dbReference type="GO" id="GO:0005634">
    <property type="term" value="C:nucleus"/>
    <property type="evidence" value="ECO:0007669"/>
    <property type="project" value="TreeGrafter"/>
</dbReference>
<proteinExistence type="inferred from homology"/>
<reference evidence="2 3" key="2">
    <citation type="submission" date="2018-11" db="EMBL/GenBank/DDBJ databases">
        <authorList>
            <consortium name="Pathogen Informatics"/>
        </authorList>
    </citation>
    <scope>NUCLEOTIDE SEQUENCE [LARGE SCALE GENOMIC DNA]</scope>
</reference>
<evidence type="ECO:0000313" key="3">
    <source>
        <dbReference type="Proteomes" id="UP000050794"/>
    </source>
</evidence>
<evidence type="ECO:0000313" key="2">
    <source>
        <dbReference type="EMBL" id="VDM25958.1"/>
    </source>
</evidence>